<comment type="subcellular location">
    <subcellularLocation>
        <location evidence="1">Endoplasmic reticulum membrane</location>
        <topology evidence="1">Multi-pass membrane protein</topology>
    </subcellularLocation>
</comment>
<evidence type="ECO:0000256" key="10">
    <source>
        <dbReference type="SAM" id="Phobius"/>
    </source>
</evidence>
<comment type="pathway">
    <text evidence="2">Glycolipid biosynthesis; glycosylphosphatidylinositol-anchor biosynthesis.</text>
</comment>
<keyword evidence="4" id="KW-0328">Glycosyltransferase</keyword>
<feature type="transmembrane region" description="Helical" evidence="10">
    <location>
        <begin position="374"/>
        <end position="395"/>
    </location>
</feature>
<feature type="transmembrane region" description="Helical" evidence="10">
    <location>
        <begin position="447"/>
        <end position="468"/>
    </location>
</feature>
<keyword evidence="9 10" id="KW-0472">Membrane</keyword>
<dbReference type="PANTHER" id="PTHR12468">
    <property type="entry name" value="GPI MANNOSYLTRANSFERASE 2"/>
    <property type="match status" value="1"/>
</dbReference>
<evidence type="ECO:0000256" key="5">
    <source>
        <dbReference type="ARBA" id="ARBA00022679"/>
    </source>
</evidence>
<evidence type="ECO:0000256" key="7">
    <source>
        <dbReference type="ARBA" id="ARBA00022824"/>
    </source>
</evidence>
<reference evidence="11" key="2">
    <citation type="journal article" date="2021" name="PeerJ">
        <title>Extensive microbial diversity within the chicken gut microbiome revealed by metagenomics and culture.</title>
        <authorList>
            <person name="Gilroy R."/>
            <person name="Ravi A."/>
            <person name="Getino M."/>
            <person name="Pursley I."/>
            <person name="Horton D.L."/>
            <person name="Alikhan N.F."/>
            <person name="Baker D."/>
            <person name="Gharbi K."/>
            <person name="Hall N."/>
            <person name="Watson M."/>
            <person name="Adriaenssens E.M."/>
            <person name="Foster-Nyarko E."/>
            <person name="Jarju S."/>
            <person name="Secka A."/>
            <person name="Antonio M."/>
            <person name="Oren A."/>
            <person name="Chaudhuri R.R."/>
            <person name="La Ragione R."/>
            <person name="Hildebrand F."/>
            <person name="Pallen M.J."/>
        </authorList>
    </citation>
    <scope>NUCLEOTIDE SEQUENCE</scope>
    <source>
        <strain evidence="11">ChiGjej3B3-7149</strain>
    </source>
</reference>
<keyword evidence="7" id="KW-0256">Endoplasmic reticulum</keyword>
<feature type="transmembrane region" description="Helical" evidence="10">
    <location>
        <begin position="309"/>
        <end position="327"/>
    </location>
</feature>
<evidence type="ECO:0000313" key="11">
    <source>
        <dbReference type="EMBL" id="HIR55117.1"/>
    </source>
</evidence>
<dbReference type="GO" id="GO:0031501">
    <property type="term" value="C:mannosyltransferase complex"/>
    <property type="evidence" value="ECO:0007669"/>
    <property type="project" value="TreeGrafter"/>
</dbReference>
<proteinExistence type="predicted"/>
<comment type="caution">
    <text evidence="11">The sequence shown here is derived from an EMBL/GenBank/DDBJ whole genome shotgun (WGS) entry which is preliminary data.</text>
</comment>
<reference evidence="11" key="1">
    <citation type="submission" date="2020-10" db="EMBL/GenBank/DDBJ databases">
        <authorList>
            <person name="Gilroy R."/>
        </authorList>
    </citation>
    <scope>NUCLEOTIDE SEQUENCE</scope>
    <source>
        <strain evidence="11">ChiGjej3B3-7149</strain>
    </source>
</reference>
<evidence type="ECO:0008006" key="13">
    <source>
        <dbReference type="Google" id="ProtNLM"/>
    </source>
</evidence>
<keyword evidence="6 10" id="KW-0812">Transmembrane</keyword>
<feature type="transmembrane region" description="Helical" evidence="10">
    <location>
        <begin position="191"/>
        <end position="214"/>
    </location>
</feature>
<evidence type="ECO:0000256" key="9">
    <source>
        <dbReference type="ARBA" id="ARBA00023136"/>
    </source>
</evidence>
<gene>
    <name evidence="11" type="ORF">IAD36_05950</name>
</gene>
<evidence type="ECO:0000256" key="2">
    <source>
        <dbReference type="ARBA" id="ARBA00004687"/>
    </source>
</evidence>
<keyword evidence="3" id="KW-0337">GPI-anchor biosynthesis</keyword>
<feature type="transmembrane region" description="Helical" evidence="10">
    <location>
        <begin position="407"/>
        <end position="427"/>
    </location>
</feature>
<dbReference type="AlphaFoldDB" id="A0A9D1IZ80"/>
<feature type="transmembrane region" description="Helical" evidence="10">
    <location>
        <begin position="90"/>
        <end position="110"/>
    </location>
</feature>
<evidence type="ECO:0000256" key="8">
    <source>
        <dbReference type="ARBA" id="ARBA00022989"/>
    </source>
</evidence>
<keyword evidence="8 10" id="KW-1133">Transmembrane helix</keyword>
<dbReference type="Proteomes" id="UP000824238">
    <property type="component" value="Unassembled WGS sequence"/>
</dbReference>
<keyword evidence="5" id="KW-0808">Transferase</keyword>
<evidence type="ECO:0000256" key="3">
    <source>
        <dbReference type="ARBA" id="ARBA00022502"/>
    </source>
</evidence>
<evidence type="ECO:0000256" key="6">
    <source>
        <dbReference type="ARBA" id="ARBA00022692"/>
    </source>
</evidence>
<sequence>MHSISERLRAYGKVESLISAGGILVLGALFINWLFSGSAGLAGTLAALISLVLFIWLCLRFVPVWVAAWRGRELPAAPDASEAEQPHIRLRLFLSLLLFCIGMTLLVWLIRLAQGSGESYYESLNYWTYTDSHHYLDIARDGYISAADVPGLIERGVFADEDAAWDRLVQLVFLPGYPVAVGLMYLLVRDYLLAAFLVSALCFSGAGCLLYSLFRLDYGHAAAIRAVRFLCVLPGSFFFAAPMSEGLFLLCCAGCVYLVRRGKFGLGCLVGAYGAFTRSLGLMLFVPAVFELVSAWLRVGKKRGFLPRFLWALLIPAGFGVYCYINYRVAGDPFQYMRYQNEHWGQDFGLFFNTAAYQLEDAIAYFQEGRTSVWGLWVPNLAWSFFALAIMIPAAKKLRPGYTAWFIAYYFIAIGATWLLSAPRYLIAMPVVTLALSLVTDSPRREFTAWALCLPLSLLYLMAFTLGLQVW</sequence>
<dbReference type="PANTHER" id="PTHR12468:SF2">
    <property type="entry name" value="GPI MANNOSYLTRANSFERASE 2"/>
    <property type="match status" value="1"/>
</dbReference>
<evidence type="ECO:0000256" key="1">
    <source>
        <dbReference type="ARBA" id="ARBA00004477"/>
    </source>
</evidence>
<feature type="transmembrane region" description="Helical" evidence="10">
    <location>
        <begin position="16"/>
        <end position="35"/>
    </location>
</feature>
<evidence type="ECO:0000256" key="4">
    <source>
        <dbReference type="ARBA" id="ARBA00022676"/>
    </source>
</evidence>
<protein>
    <recommendedName>
        <fullName evidence="13">Glycosyltransferase RgtA/B/C/D-like domain-containing protein</fullName>
    </recommendedName>
</protein>
<dbReference type="GO" id="GO:0016020">
    <property type="term" value="C:membrane"/>
    <property type="evidence" value="ECO:0007669"/>
    <property type="project" value="GOC"/>
</dbReference>
<organism evidence="11 12">
    <name type="scientific">Candidatus Scatomorpha intestinigallinarum</name>
    <dbReference type="NCBI Taxonomy" id="2840923"/>
    <lineage>
        <taxon>Bacteria</taxon>
        <taxon>Bacillati</taxon>
        <taxon>Bacillota</taxon>
        <taxon>Clostridia</taxon>
        <taxon>Eubacteriales</taxon>
        <taxon>Candidatus Scatomorpha</taxon>
    </lineage>
</organism>
<dbReference type="GO" id="GO:0006506">
    <property type="term" value="P:GPI anchor biosynthetic process"/>
    <property type="evidence" value="ECO:0007669"/>
    <property type="project" value="UniProtKB-KW"/>
</dbReference>
<dbReference type="EMBL" id="DVHH01000148">
    <property type="protein sequence ID" value="HIR55117.1"/>
    <property type="molecule type" value="Genomic_DNA"/>
</dbReference>
<dbReference type="GO" id="GO:0000009">
    <property type="term" value="F:alpha-1,6-mannosyltransferase activity"/>
    <property type="evidence" value="ECO:0007669"/>
    <property type="project" value="InterPro"/>
</dbReference>
<evidence type="ECO:0000313" key="12">
    <source>
        <dbReference type="Proteomes" id="UP000824238"/>
    </source>
</evidence>
<dbReference type="InterPro" id="IPR007315">
    <property type="entry name" value="PIG-V/Gpi18"/>
</dbReference>
<dbReference type="GO" id="GO:0004376">
    <property type="term" value="F:GPI mannosyltransferase activity"/>
    <property type="evidence" value="ECO:0007669"/>
    <property type="project" value="InterPro"/>
</dbReference>
<feature type="transmembrane region" description="Helical" evidence="10">
    <location>
        <begin position="226"/>
        <end position="259"/>
    </location>
</feature>
<name>A0A9D1IZ80_9FIRM</name>
<accession>A0A9D1IZ80</accession>
<feature type="transmembrane region" description="Helical" evidence="10">
    <location>
        <begin position="41"/>
        <end position="69"/>
    </location>
</feature>